<dbReference type="InterPro" id="IPR005543">
    <property type="entry name" value="PASTA_dom"/>
</dbReference>
<feature type="domain" description="PASTA" evidence="3">
    <location>
        <begin position="198"/>
        <end position="264"/>
    </location>
</feature>
<keyword evidence="2" id="KW-0472">Membrane</keyword>
<protein>
    <recommendedName>
        <fullName evidence="3">PASTA domain-containing protein</fullName>
    </recommendedName>
</protein>
<dbReference type="PROSITE" id="PS51178">
    <property type="entry name" value="PASTA"/>
    <property type="match status" value="3"/>
</dbReference>
<dbReference type="SMART" id="SM00740">
    <property type="entry name" value="PASTA"/>
    <property type="match status" value="3"/>
</dbReference>
<comment type="caution">
    <text evidence="4">The sequence shown here is derived from an EMBL/GenBank/DDBJ whole genome shotgun (WGS) entry which is preliminary data.</text>
</comment>
<evidence type="ECO:0000256" key="2">
    <source>
        <dbReference type="SAM" id="Phobius"/>
    </source>
</evidence>
<gene>
    <name evidence="4" type="ORF">COEU31_28030</name>
</gene>
<feature type="transmembrane region" description="Helical" evidence="2">
    <location>
        <begin position="44"/>
        <end position="64"/>
    </location>
</feature>
<proteinExistence type="predicted"/>
<dbReference type="Pfam" id="PF03793">
    <property type="entry name" value="PASTA"/>
    <property type="match status" value="3"/>
</dbReference>
<organism evidence="4 5">
    <name type="scientific">Coprococcus eutactus</name>
    <dbReference type="NCBI Taxonomy" id="33043"/>
    <lineage>
        <taxon>Bacteria</taxon>
        <taxon>Bacillati</taxon>
        <taxon>Bacillota</taxon>
        <taxon>Clostridia</taxon>
        <taxon>Lachnospirales</taxon>
        <taxon>Lachnospiraceae</taxon>
        <taxon>Coprococcus</taxon>
    </lineage>
</organism>
<feature type="region of interest" description="Disordered" evidence="1">
    <location>
        <begin position="270"/>
        <end position="316"/>
    </location>
</feature>
<dbReference type="CDD" id="cd06577">
    <property type="entry name" value="PASTA_pknB"/>
    <property type="match status" value="3"/>
</dbReference>
<keyword evidence="2" id="KW-1133">Transmembrane helix</keyword>
<reference evidence="4" key="1">
    <citation type="submission" date="2020-06" db="EMBL/GenBank/DDBJ databases">
        <title>Characterization of fructooligosaccharide metabolism and fructooligosaccharide-degrading enzymes in human commensal butyrate producers.</title>
        <authorList>
            <person name="Tanno H."/>
            <person name="Fujii T."/>
            <person name="Hirano K."/>
            <person name="Maeno S."/>
            <person name="Tonozuka T."/>
            <person name="Sakamoto M."/>
            <person name="Ohkuma M."/>
            <person name="Tochio T."/>
            <person name="Endo A."/>
        </authorList>
    </citation>
    <scope>NUCLEOTIDE SEQUENCE</scope>
    <source>
        <strain evidence="4">JCM 31265</strain>
    </source>
</reference>
<evidence type="ECO:0000259" key="3">
    <source>
        <dbReference type="PROSITE" id="PS51178"/>
    </source>
</evidence>
<dbReference type="Gene3D" id="3.30.10.20">
    <property type="match status" value="3"/>
</dbReference>
<evidence type="ECO:0000313" key="4">
    <source>
        <dbReference type="EMBL" id="GFO95757.1"/>
    </source>
</evidence>
<dbReference type="RefSeq" id="WP_055147846.1">
    <property type="nucleotide sequence ID" value="NZ_BLYL01000031.1"/>
</dbReference>
<evidence type="ECO:0000256" key="1">
    <source>
        <dbReference type="SAM" id="MobiDB-lite"/>
    </source>
</evidence>
<feature type="compositionally biased region" description="Polar residues" evidence="1">
    <location>
        <begin position="292"/>
        <end position="302"/>
    </location>
</feature>
<feature type="compositionally biased region" description="Acidic residues" evidence="1">
    <location>
        <begin position="303"/>
        <end position="316"/>
    </location>
</feature>
<feature type="compositionally biased region" description="Gly residues" evidence="1">
    <location>
        <begin position="278"/>
        <end position="290"/>
    </location>
</feature>
<feature type="domain" description="PASTA" evidence="3">
    <location>
        <begin position="64"/>
        <end position="130"/>
    </location>
</feature>
<evidence type="ECO:0000313" key="5">
    <source>
        <dbReference type="Proteomes" id="UP000660047"/>
    </source>
</evidence>
<feature type="domain" description="PASTA" evidence="3">
    <location>
        <begin position="131"/>
        <end position="197"/>
    </location>
</feature>
<dbReference type="AlphaFoldDB" id="A0AAI9K6P7"/>
<name>A0AAI9K6P7_9FIRM</name>
<accession>A0AAI9K6P7</accession>
<dbReference type="Proteomes" id="UP000660047">
    <property type="component" value="Unassembled WGS sequence"/>
</dbReference>
<keyword evidence="2" id="KW-0812">Transmembrane</keyword>
<sequence length="316" mass="33227">MSREDDVGAAGVGEAAKDSRDELEDILKALEAGDSDKHGPNMKIIIGVIAGIVLVSVVLIIMMVNRKSVVPDFVGHTTAEAKQIARESGVTLEEKKEYSSEVEEGCVISQDIAKGMKVKRKASVGITVSKGKEMTVVPEFVGEILDDARAMATEAGIELEETEEYSKDVAAGLIIEQQDTQGTSIEKGSSVKVTVSLGEQTVKLPDFVGMTLNDATIQCSTLGITFSTLQENSDTVDENVIIRQSVKAGTEMTEDTQLYLIVSKGKKTSSSVAASSGSAGGGSGSSGGSGTNEQADSGTSSVNEDEFITEEEEWGD</sequence>
<dbReference type="EMBL" id="BLYL01000031">
    <property type="protein sequence ID" value="GFO95757.1"/>
    <property type="molecule type" value="Genomic_DNA"/>
</dbReference>